<dbReference type="InterPro" id="IPR013762">
    <property type="entry name" value="Integrase-like_cat_sf"/>
</dbReference>
<feature type="domain" description="Tyr recombinase" evidence="3">
    <location>
        <begin position="1"/>
        <end position="101"/>
    </location>
</feature>
<dbReference type="InterPro" id="IPR011010">
    <property type="entry name" value="DNA_brk_join_enz"/>
</dbReference>
<evidence type="ECO:0000313" key="4">
    <source>
        <dbReference type="EMBL" id="MDH6284355.1"/>
    </source>
</evidence>
<gene>
    <name evidence="4" type="ORF">M2280_005613</name>
</gene>
<evidence type="ECO:0000256" key="1">
    <source>
        <dbReference type="ARBA" id="ARBA00023172"/>
    </source>
</evidence>
<proteinExistence type="predicted"/>
<feature type="compositionally biased region" description="Basic and acidic residues" evidence="2">
    <location>
        <begin position="1"/>
        <end position="16"/>
    </location>
</feature>
<organism evidence="4 5">
    <name type="scientific">Prescottella agglutinans</name>
    <dbReference type="NCBI Taxonomy" id="1644129"/>
    <lineage>
        <taxon>Bacteria</taxon>
        <taxon>Bacillati</taxon>
        <taxon>Actinomycetota</taxon>
        <taxon>Actinomycetes</taxon>
        <taxon>Mycobacteriales</taxon>
        <taxon>Nocardiaceae</taxon>
        <taxon>Prescottella</taxon>
    </lineage>
</organism>
<protein>
    <submittedName>
        <fullName evidence="4">Integrase</fullName>
    </submittedName>
</protein>
<dbReference type="Proteomes" id="UP001160334">
    <property type="component" value="Unassembled WGS sequence"/>
</dbReference>
<comment type="caution">
    <text evidence="4">The sequence shown here is derived from an EMBL/GenBank/DDBJ whole genome shotgun (WGS) entry which is preliminary data.</text>
</comment>
<dbReference type="PROSITE" id="PS51898">
    <property type="entry name" value="TYR_RECOMBINASE"/>
    <property type="match status" value="1"/>
</dbReference>
<keyword evidence="5" id="KW-1185">Reference proteome</keyword>
<evidence type="ECO:0000256" key="2">
    <source>
        <dbReference type="SAM" id="MobiDB-lite"/>
    </source>
</evidence>
<feature type="region of interest" description="Disordered" evidence="2">
    <location>
        <begin position="1"/>
        <end position="51"/>
    </location>
</feature>
<dbReference type="RefSeq" id="WP_425334560.1">
    <property type="nucleotide sequence ID" value="NZ_JARXVC010000021.1"/>
</dbReference>
<accession>A0ABT6MJ83</accession>
<dbReference type="Pfam" id="PF00589">
    <property type="entry name" value="Phage_integrase"/>
    <property type="match status" value="1"/>
</dbReference>
<evidence type="ECO:0000259" key="3">
    <source>
        <dbReference type="PROSITE" id="PS51898"/>
    </source>
</evidence>
<keyword evidence="1" id="KW-0233">DNA recombination</keyword>
<dbReference type="Gene3D" id="1.10.443.10">
    <property type="entry name" value="Intergrase catalytic core"/>
    <property type="match status" value="1"/>
</dbReference>
<dbReference type="SUPFAM" id="SSF56349">
    <property type="entry name" value="DNA breaking-rejoining enzymes"/>
    <property type="match status" value="1"/>
</dbReference>
<evidence type="ECO:0000313" key="5">
    <source>
        <dbReference type="Proteomes" id="UP001160334"/>
    </source>
</evidence>
<sequence length="111" mass="11741">MRIIPADRRPATDRPAGRAVKRLQAEAAAARALEEQRDGEAATPEFPTVTPHDLRHTAASLAISAGANVKAVQKMLGHAKASMTLDVYADLFGDDLEAVAEALDIAARAAR</sequence>
<reference evidence="4 5" key="1">
    <citation type="submission" date="2023-04" db="EMBL/GenBank/DDBJ databases">
        <title>Forest soil microbial communities from Buena Vista Peninsula, Colon Province, Panama.</title>
        <authorList>
            <person name="Bouskill N."/>
        </authorList>
    </citation>
    <scope>NUCLEOTIDE SEQUENCE [LARGE SCALE GENOMIC DNA]</scope>
    <source>
        <strain evidence="4 5">CFH S0262</strain>
    </source>
</reference>
<name>A0ABT6MJ83_9NOCA</name>
<dbReference type="InterPro" id="IPR002104">
    <property type="entry name" value="Integrase_catalytic"/>
</dbReference>
<dbReference type="EMBL" id="JARXVC010000021">
    <property type="protein sequence ID" value="MDH6284355.1"/>
    <property type="molecule type" value="Genomic_DNA"/>
</dbReference>